<dbReference type="SUPFAM" id="SSF53335">
    <property type="entry name" value="S-adenosyl-L-methionine-dependent methyltransferases"/>
    <property type="match status" value="1"/>
</dbReference>
<dbReference type="GO" id="GO:0003676">
    <property type="term" value="F:nucleic acid binding"/>
    <property type="evidence" value="ECO:0007669"/>
    <property type="project" value="InterPro"/>
</dbReference>
<dbReference type="EMBL" id="CAJZBQ010000019">
    <property type="protein sequence ID" value="CAG9317965.1"/>
    <property type="molecule type" value="Genomic_DNA"/>
</dbReference>
<dbReference type="PROSITE" id="PS00092">
    <property type="entry name" value="N6_MTASE"/>
    <property type="match status" value="1"/>
</dbReference>
<dbReference type="Pfam" id="PF05175">
    <property type="entry name" value="MTS"/>
    <property type="match status" value="1"/>
</dbReference>
<dbReference type="Gene3D" id="3.40.50.150">
    <property type="entry name" value="Vaccinia Virus protein VP39"/>
    <property type="match status" value="1"/>
</dbReference>
<dbReference type="InterPro" id="IPR002052">
    <property type="entry name" value="DNA_methylase_N6_adenine_CS"/>
</dbReference>
<dbReference type="InterPro" id="IPR007848">
    <property type="entry name" value="Small_mtfrase_dom"/>
</dbReference>
<reference evidence="2" key="1">
    <citation type="submission" date="2021-09" db="EMBL/GenBank/DDBJ databases">
        <authorList>
            <consortium name="AG Swart"/>
            <person name="Singh M."/>
            <person name="Singh A."/>
            <person name="Seah K."/>
            <person name="Emmerich C."/>
        </authorList>
    </citation>
    <scope>NUCLEOTIDE SEQUENCE</scope>
    <source>
        <strain evidence="2">ATCC30299</strain>
    </source>
</reference>
<proteinExistence type="predicted"/>
<dbReference type="CDD" id="cd02440">
    <property type="entry name" value="AdoMet_MTases"/>
    <property type="match status" value="1"/>
</dbReference>
<dbReference type="PANTHER" id="PTHR18895:SF74">
    <property type="entry name" value="MTRF1L RELEASE FACTOR GLUTAMINE METHYLTRANSFERASE"/>
    <property type="match status" value="1"/>
</dbReference>
<evidence type="ECO:0000313" key="3">
    <source>
        <dbReference type="Proteomes" id="UP001162131"/>
    </source>
</evidence>
<keyword evidence="3" id="KW-1185">Reference proteome</keyword>
<dbReference type="Proteomes" id="UP001162131">
    <property type="component" value="Unassembled WGS sequence"/>
</dbReference>
<dbReference type="GO" id="GO:0008757">
    <property type="term" value="F:S-adenosylmethionine-dependent methyltransferase activity"/>
    <property type="evidence" value="ECO:0007669"/>
    <property type="project" value="UniProtKB-ARBA"/>
</dbReference>
<dbReference type="GO" id="GO:0032259">
    <property type="term" value="P:methylation"/>
    <property type="evidence" value="ECO:0007669"/>
    <property type="project" value="InterPro"/>
</dbReference>
<accession>A0AAU9IXU6</accession>
<dbReference type="AlphaFoldDB" id="A0AAU9IXU6"/>
<name>A0AAU9IXU6_9CILI</name>
<dbReference type="InterPro" id="IPR029063">
    <property type="entry name" value="SAM-dependent_MTases_sf"/>
</dbReference>
<feature type="domain" description="Methyltransferase small" evidence="1">
    <location>
        <begin position="197"/>
        <end position="271"/>
    </location>
</feature>
<gene>
    <name evidence="2" type="ORF">BSTOLATCC_MIC20270</name>
</gene>
<dbReference type="InterPro" id="IPR050320">
    <property type="entry name" value="N5-glutamine_MTase"/>
</dbReference>
<comment type="caution">
    <text evidence="2">The sequence shown here is derived from an EMBL/GenBank/DDBJ whole genome shotgun (WGS) entry which is preliminary data.</text>
</comment>
<organism evidence="2 3">
    <name type="scientific">Blepharisma stoltei</name>
    <dbReference type="NCBI Taxonomy" id="1481888"/>
    <lineage>
        <taxon>Eukaryota</taxon>
        <taxon>Sar</taxon>
        <taxon>Alveolata</taxon>
        <taxon>Ciliophora</taxon>
        <taxon>Postciliodesmatophora</taxon>
        <taxon>Heterotrichea</taxon>
        <taxon>Heterotrichida</taxon>
        <taxon>Blepharismidae</taxon>
        <taxon>Blepharisma</taxon>
    </lineage>
</organism>
<sequence length="373" mass="42782">MLVKSPFGPVKLLTPLFSSSGLEDAQFFQVVDTIRANDLFRRMRREKSIEFIVPEAQHSKVVAIYKNLKYKWKKIHPNYGDKSPKEIFHLYRRFKQDRNHFFGRFGFIISENYQIKLKYPPDVSIMPSAIRTFIDEPHSVFMPMNLWEGILSTNEWNSKGLVIEALEETIHPLYGVWSPTNQEFLGLFKKYLDGVELQGTAIDLGCGTGVLGFMLAKKGMQVFGVDSLFQAAKCTNLNAQKLELDVNAVHDDANKVDLPMCDVIVCNPPWIPVSKKTALDSGVYDPDESLLKAAFMQTKKLNAKGKLLLFYSNFASKIGLQKENRIEELCQSHQMKIANRLELPFPYTTDTDHPLKKFKDSSHIYLYEIIRDL</sequence>
<evidence type="ECO:0000259" key="1">
    <source>
        <dbReference type="Pfam" id="PF05175"/>
    </source>
</evidence>
<evidence type="ECO:0000313" key="2">
    <source>
        <dbReference type="EMBL" id="CAG9317965.1"/>
    </source>
</evidence>
<dbReference type="PANTHER" id="PTHR18895">
    <property type="entry name" value="HEMK METHYLTRANSFERASE"/>
    <property type="match status" value="1"/>
</dbReference>
<protein>
    <recommendedName>
        <fullName evidence="1">Methyltransferase small domain-containing protein</fullName>
    </recommendedName>
</protein>